<dbReference type="InterPro" id="IPR055312">
    <property type="entry name" value="FBL15-like"/>
</dbReference>
<dbReference type="OMA" id="RINHIYS"/>
<dbReference type="InterPro" id="IPR053781">
    <property type="entry name" value="F-box_AtFBL13-like"/>
</dbReference>
<dbReference type="Pfam" id="PF00646">
    <property type="entry name" value="F-box"/>
    <property type="match status" value="1"/>
</dbReference>
<evidence type="ECO:0000313" key="4">
    <source>
        <dbReference type="Proteomes" id="UP000006038"/>
    </source>
</evidence>
<name>J3LU67_ORYBR</name>
<dbReference type="EnsemblPlants" id="OB03G45930.1">
    <property type="protein sequence ID" value="OB03G45930.1"/>
    <property type="gene ID" value="OB03G45930"/>
</dbReference>
<evidence type="ECO:0000313" key="3">
    <source>
        <dbReference type="EnsemblPlants" id="OB03G45930.1"/>
    </source>
</evidence>
<feature type="domain" description="F-box" evidence="2">
    <location>
        <begin position="35"/>
        <end position="74"/>
    </location>
</feature>
<dbReference type="AlphaFoldDB" id="J3LU67"/>
<protein>
    <recommendedName>
        <fullName evidence="2">F-box domain-containing protein</fullName>
    </recommendedName>
</protein>
<dbReference type="Gramene" id="OB03G45930.1">
    <property type="protein sequence ID" value="OB03G45930.1"/>
    <property type="gene ID" value="OB03G45930"/>
</dbReference>
<organism evidence="3">
    <name type="scientific">Oryza brachyantha</name>
    <name type="common">malo sina</name>
    <dbReference type="NCBI Taxonomy" id="4533"/>
    <lineage>
        <taxon>Eukaryota</taxon>
        <taxon>Viridiplantae</taxon>
        <taxon>Streptophyta</taxon>
        <taxon>Embryophyta</taxon>
        <taxon>Tracheophyta</taxon>
        <taxon>Spermatophyta</taxon>
        <taxon>Magnoliopsida</taxon>
        <taxon>Liliopsida</taxon>
        <taxon>Poales</taxon>
        <taxon>Poaceae</taxon>
        <taxon>BOP clade</taxon>
        <taxon>Oryzoideae</taxon>
        <taxon>Oryzeae</taxon>
        <taxon>Oryzinae</taxon>
        <taxon>Oryza</taxon>
    </lineage>
</organism>
<evidence type="ECO:0000259" key="2">
    <source>
        <dbReference type="Pfam" id="PF00646"/>
    </source>
</evidence>
<reference evidence="3" key="2">
    <citation type="submission" date="2013-04" db="UniProtKB">
        <authorList>
            <consortium name="EnsemblPlants"/>
        </authorList>
    </citation>
    <scope>IDENTIFICATION</scope>
</reference>
<accession>J3LU67</accession>
<dbReference type="SUPFAM" id="SSF52047">
    <property type="entry name" value="RNI-like"/>
    <property type="match status" value="1"/>
</dbReference>
<dbReference type="InterPro" id="IPR036047">
    <property type="entry name" value="F-box-like_dom_sf"/>
</dbReference>
<dbReference type="PANTHER" id="PTHR34709:SF28">
    <property type="entry name" value="OS08G0272601 PROTEIN"/>
    <property type="match status" value="1"/>
</dbReference>
<dbReference type="CDD" id="cd22160">
    <property type="entry name" value="F-box_AtFBL13-like"/>
    <property type="match status" value="1"/>
</dbReference>
<dbReference type="InterPro" id="IPR001810">
    <property type="entry name" value="F-box_dom"/>
</dbReference>
<sequence length="562" mass="63481">MAAARNAEGRRRLDPSDDTDGGVDMINTDGGADLISRLCDDVLLRILRLLPNAEDVVRTGALSRRWRHLWRRAPVLHFRDRAGGDSGRFVSFVDGVLARRDDAVIEHLAISSSVFSDVVDFLFDDTATAAVNGWIRYGMQRVAKSFALTLQPATMAMAILDVLAVLPGSARLETVSLDMGRAYLFGLPSAAAPLFGSLTDLALANVHVGDVGGDLLRRLFSPACCPRLKKLRLHRISGAPEKLVVDSGELLELSMSWIVREEQEHQLPQLEIKIETPRLRVLRINHIYSISKLMISAPRTEELKLTFLSMFAYEVDAGEMPCVRELNDVVLHLLRLPQEPSLIVHEHPSSIFRCCKFLRRLQLRLHLYEGKEYNEDTIVDMMTDIPQLQHLTYLSVQFSGPIECGLVAITAHLLSQCKFLKHLELDIRRCRPGGPEIPLSESENGHGIILLENLQEISITNIHLRDYEVRLLKFLHASSPALEKMKVTFLYVDCEKLESLGMKTCEEFLLSIANPKEGKCVLCNSSRWMSSYEWMPKQWYLFKNGKNALSSQCLRDVIFFYN</sequence>
<dbReference type="Proteomes" id="UP000006038">
    <property type="component" value="Chromosome 3"/>
</dbReference>
<keyword evidence="4" id="KW-1185">Reference proteome</keyword>
<dbReference type="InterPro" id="IPR032675">
    <property type="entry name" value="LRR_dom_sf"/>
</dbReference>
<proteinExistence type="predicted"/>
<reference evidence="3" key="1">
    <citation type="journal article" date="2013" name="Nat. Commun.">
        <title>Whole-genome sequencing of Oryza brachyantha reveals mechanisms underlying Oryza genome evolution.</title>
        <authorList>
            <person name="Chen J."/>
            <person name="Huang Q."/>
            <person name="Gao D."/>
            <person name="Wang J."/>
            <person name="Lang Y."/>
            <person name="Liu T."/>
            <person name="Li B."/>
            <person name="Bai Z."/>
            <person name="Luis Goicoechea J."/>
            <person name="Liang C."/>
            <person name="Chen C."/>
            <person name="Zhang W."/>
            <person name="Sun S."/>
            <person name="Liao Y."/>
            <person name="Zhang X."/>
            <person name="Yang L."/>
            <person name="Song C."/>
            <person name="Wang M."/>
            <person name="Shi J."/>
            <person name="Liu G."/>
            <person name="Liu J."/>
            <person name="Zhou H."/>
            <person name="Zhou W."/>
            <person name="Yu Q."/>
            <person name="An N."/>
            <person name="Chen Y."/>
            <person name="Cai Q."/>
            <person name="Wang B."/>
            <person name="Liu B."/>
            <person name="Min J."/>
            <person name="Huang Y."/>
            <person name="Wu H."/>
            <person name="Li Z."/>
            <person name="Zhang Y."/>
            <person name="Yin Y."/>
            <person name="Song W."/>
            <person name="Jiang J."/>
            <person name="Jackson S.A."/>
            <person name="Wing R.A."/>
            <person name="Wang J."/>
            <person name="Chen M."/>
        </authorList>
    </citation>
    <scope>NUCLEOTIDE SEQUENCE [LARGE SCALE GENOMIC DNA]</scope>
    <source>
        <strain evidence="3">cv. IRGC 101232</strain>
    </source>
</reference>
<dbReference type="HOGENOM" id="CLU_017148_3_2_1"/>
<dbReference type="PANTHER" id="PTHR34709">
    <property type="entry name" value="OS10G0396666 PROTEIN"/>
    <property type="match status" value="1"/>
</dbReference>
<evidence type="ECO:0000256" key="1">
    <source>
        <dbReference type="SAM" id="MobiDB-lite"/>
    </source>
</evidence>
<dbReference type="Gene3D" id="3.80.10.10">
    <property type="entry name" value="Ribonuclease Inhibitor"/>
    <property type="match status" value="1"/>
</dbReference>
<dbReference type="SUPFAM" id="SSF81383">
    <property type="entry name" value="F-box domain"/>
    <property type="match status" value="1"/>
</dbReference>
<dbReference type="eggNOG" id="ENOG502R49S">
    <property type="taxonomic scope" value="Eukaryota"/>
</dbReference>
<feature type="region of interest" description="Disordered" evidence="1">
    <location>
        <begin position="1"/>
        <end position="22"/>
    </location>
</feature>